<name>A0ABQ0CCM8_9PROT</name>
<evidence type="ECO:0000313" key="3">
    <source>
        <dbReference type="Proteomes" id="UP001628193"/>
    </source>
</evidence>
<reference evidence="2 3" key="1">
    <citation type="submission" date="2024-05" db="EMBL/GenBank/DDBJ databases">
        <authorList>
            <consortium name="Candidatus Magnetaquicoccaceae bacterium FCR-1 genome sequencing consortium"/>
            <person name="Shimoshige H."/>
            <person name="Shimamura S."/>
            <person name="Taoka A."/>
            <person name="Kobayashi H."/>
            <person name="Maekawa T."/>
        </authorList>
    </citation>
    <scope>NUCLEOTIDE SEQUENCE [LARGE SCALE GENOMIC DNA]</scope>
    <source>
        <strain evidence="2 3">FCR-1</strain>
    </source>
</reference>
<comment type="caution">
    <text evidence="2">The sequence shown here is derived from an EMBL/GenBank/DDBJ whole genome shotgun (WGS) entry which is preliminary data.</text>
</comment>
<gene>
    <name evidence="2" type="ORF">SIID45300_02988</name>
</gene>
<dbReference type="EMBL" id="BAAFGK010000005">
    <property type="protein sequence ID" value="GAB0058635.1"/>
    <property type="molecule type" value="Genomic_DNA"/>
</dbReference>
<evidence type="ECO:0008006" key="4">
    <source>
        <dbReference type="Google" id="ProtNLM"/>
    </source>
</evidence>
<dbReference type="RefSeq" id="WP_420906357.1">
    <property type="nucleotide sequence ID" value="NZ_BAAFGK010000005.1"/>
</dbReference>
<protein>
    <recommendedName>
        <fullName evidence="4">Secreted protein</fullName>
    </recommendedName>
</protein>
<reference evidence="2 3" key="2">
    <citation type="submission" date="2024-09" db="EMBL/GenBank/DDBJ databases">
        <title>Draft genome sequence of Candidatus Magnetaquicoccaceae bacterium FCR-1.</title>
        <authorList>
            <person name="Shimoshige H."/>
            <person name="Shimamura S."/>
            <person name="Taoka A."/>
            <person name="Kobayashi H."/>
            <person name="Maekawa T."/>
        </authorList>
    </citation>
    <scope>NUCLEOTIDE SEQUENCE [LARGE SCALE GENOMIC DNA]</scope>
    <source>
        <strain evidence="2 3">FCR-1</strain>
    </source>
</reference>
<proteinExistence type="predicted"/>
<dbReference type="Proteomes" id="UP001628193">
    <property type="component" value="Unassembled WGS sequence"/>
</dbReference>
<evidence type="ECO:0000256" key="1">
    <source>
        <dbReference type="SAM" id="MobiDB-lite"/>
    </source>
</evidence>
<evidence type="ECO:0000313" key="2">
    <source>
        <dbReference type="EMBL" id="GAB0058635.1"/>
    </source>
</evidence>
<accession>A0ABQ0CCM8</accession>
<keyword evidence="3" id="KW-1185">Reference proteome</keyword>
<organism evidence="2 3">
    <name type="scientific">Candidatus Magnetaquiglobus chichijimensis</name>
    <dbReference type="NCBI Taxonomy" id="3141448"/>
    <lineage>
        <taxon>Bacteria</taxon>
        <taxon>Pseudomonadati</taxon>
        <taxon>Pseudomonadota</taxon>
        <taxon>Magnetococcia</taxon>
        <taxon>Magnetococcales</taxon>
        <taxon>Candidatus Magnetaquicoccaceae</taxon>
        <taxon>Candidatus Magnetaquiglobus</taxon>
    </lineage>
</organism>
<feature type="region of interest" description="Disordered" evidence="1">
    <location>
        <begin position="140"/>
        <end position="163"/>
    </location>
</feature>
<sequence length="163" mass="17863">MSPPSHLARHVWPIVVVLSLVWTGTLRAASSEGYRNCLLEQVKPAQSALAAQYLQQACARRFPEARPDKDLAIRPDAEDSLLAYDHCLFKQLAAVQNDQSAQWMEQFCHDQHHPGTIKAGGKPVPMLNLLNILVGAPTKQSTQDAPHIDGDGFVPLQPAQAGR</sequence>